<protein>
    <submittedName>
        <fullName evidence="2">ChaB family protein</fullName>
    </submittedName>
</protein>
<proteinExistence type="predicted"/>
<dbReference type="EMBL" id="CP021056">
    <property type="protein sequence ID" value="QXE23283.1"/>
    <property type="molecule type" value="Genomic_DNA"/>
</dbReference>
<accession>A0A975T6U7</accession>
<organism evidence="2 3">
    <name type="scientific">Richelia sinica FACHB-800</name>
    <dbReference type="NCBI Taxonomy" id="1357546"/>
    <lineage>
        <taxon>Bacteria</taxon>
        <taxon>Bacillati</taxon>
        <taxon>Cyanobacteriota</taxon>
        <taxon>Cyanophyceae</taxon>
        <taxon>Nostocales</taxon>
        <taxon>Nostocaceae</taxon>
        <taxon>Richelia</taxon>
    </lineage>
</organism>
<dbReference type="SUPFAM" id="SSF140376">
    <property type="entry name" value="ChaB-like"/>
    <property type="match status" value="1"/>
</dbReference>
<evidence type="ECO:0000313" key="3">
    <source>
        <dbReference type="Proteomes" id="UP000683511"/>
    </source>
</evidence>
<dbReference type="InterPro" id="IPR009317">
    <property type="entry name" value="ChaB"/>
</dbReference>
<evidence type="ECO:0000313" key="2">
    <source>
        <dbReference type="EMBL" id="QXE23283.1"/>
    </source>
</evidence>
<dbReference type="AlphaFoldDB" id="A0A975T6U7"/>
<name>A0A975T6U7_9NOST</name>
<keyword evidence="3" id="KW-1185">Reference proteome</keyword>
<reference evidence="2" key="1">
    <citation type="submission" date="2017-04" db="EMBL/GenBank/DDBJ databases">
        <title>Genome deletions in a multicellular cyanobacterial endosymbiont for morphological adaptation in marine diatoms.</title>
        <authorList>
            <person name="Wang Y."/>
            <person name="Gao H."/>
            <person name="Li R."/>
            <person name="Xu X."/>
        </authorList>
    </citation>
    <scope>NUCLEOTIDE SEQUENCE</scope>
    <source>
        <strain evidence="2">FACHB 800</strain>
    </source>
</reference>
<feature type="region of interest" description="Disordered" evidence="1">
    <location>
        <begin position="55"/>
        <end position="81"/>
    </location>
</feature>
<dbReference type="Proteomes" id="UP000683511">
    <property type="component" value="Chromosome"/>
</dbReference>
<evidence type="ECO:0000256" key="1">
    <source>
        <dbReference type="SAM" id="MobiDB-lite"/>
    </source>
</evidence>
<dbReference type="Pfam" id="PF06150">
    <property type="entry name" value="ChaB"/>
    <property type="match status" value="1"/>
</dbReference>
<feature type="compositionally biased region" description="Basic and acidic residues" evidence="1">
    <location>
        <begin position="61"/>
        <end position="71"/>
    </location>
</feature>
<gene>
    <name evidence="2" type="ORF">B6N60_01973</name>
</gene>
<sequence length="81" mass="9174">MSYTRISDLPEDIQERLPEHAQQMFVAAFNAAQRDGMDEDSAVEVAWSSVRNEYESNSEGRWQRKPEDPAIHHKAVVSGGN</sequence>
<dbReference type="InterPro" id="IPR037205">
    <property type="entry name" value="ChaB_sf"/>
</dbReference>
<dbReference type="RefSeq" id="WP_190603541.1">
    <property type="nucleotide sequence ID" value="NZ_CP021056.1"/>
</dbReference>
<dbReference type="Gene3D" id="1.10.1740.70">
    <property type="entry name" value="ChaB"/>
    <property type="match status" value="1"/>
</dbReference>
<dbReference type="KEGG" id="rsin:B6N60_01973"/>